<gene>
    <name evidence="1" type="ORF">ATZ99_08180</name>
</gene>
<evidence type="ECO:0000313" key="1">
    <source>
        <dbReference type="EMBL" id="KYO67001.1"/>
    </source>
</evidence>
<proteinExistence type="predicted"/>
<accession>A0A162MRF5</accession>
<dbReference type="AlphaFoldDB" id="A0A162MRF5"/>
<dbReference type="Proteomes" id="UP000075737">
    <property type="component" value="Unassembled WGS sequence"/>
</dbReference>
<evidence type="ECO:0000313" key="2">
    <source>
        <dbReference type="Proteomes" id="UP000075737"/>
    </source>
</evidence>
<name>A0A162MRF5_9FIRM</name>
<reference evidence="1 2" key="1">
    <citation type="submission" date="2015-12" db="EMBL/GenBank/DDBJ databases">
        <title>Draft genome of Thermovenabulum gondwanense isolated from a red thermophilic microbial mat colonisisng an outflow channel of a bore well.</title>
        <authorList>
            <person name="Patel B.K."/>
        </authorList>
    </citation>
    <scope>NUCLEOTIDE SEQUENCE [LARGE SCALE GENOMIC DNA]</scope>
    <source>
        <strain evidence="1 2">R270</strain>
    </source>
</reference>
<protein>
    <submittedName>
        <fullName evidence="1">Uncharacterized protein</fullName>
    </submittedName>
</protein>
<dbReference type="EMBL" id="LOHZ01000023">
    <property type="protein sequence ID" value="KYO67001.1"/>
    <property type="molecule type" value="Genomic_DNA"/>
</dbReference>
<dbReference type="RefSeq" id="WP_068747973.1">
    <property type="nucleotide sequence ID" value="NZ_LOHZ01000023.1"/>
</dbReference>
<sequence length="203" mass="23607">MKKKEKTYYDVATNAAIVRTILSSPNLSINEIEKYIKFFYEKTKKRSYKSFVAELNNGKTLENILEEVMKNENKNKMIDFLKVFVPDKNINEQIDNILKILSLEQELSRLFDGIDDISDIADDELLSKEELPEELFENVSLDAADLIGDPIRNTSPEIISSEIFYRNDLKKFTLRAKITGKIDLKKNLLSVNHIICEIYKKEF</sequence>
<dbReference type="STRING" id="520767.ATZ99_08180"/>
<organism evidence="1 2">
    <name type="scientific">Thermovenabulum gondwanense</name>
    <dbReference type="NCBI Taxonomy" id="520767"/>
    <lineage>
        <taxon>Bacteria</taxon>
        <taxon>Bacillati</taxon>
        <taxon>Bacillota</taxon>
        <taxon>Clostridia</taxon>
        <taxon>Thermosediminibacterales</taxon>
        <taxon>Thermosediminibacteraceae</taxon>
        <taxon>Thermovenabulum</taxon>
    </lineage>
</organism>
<comment type="caution">
    <text evidence="1">The sequence shown here is derived from an EMBL/GenBank/DDBJ whole genome shotgun (WGS) entry which is preliminary data.</text>
</comment>
<keyword evidence="2" id="KW-1185">Reference proteome</keyword>